<protein>
    <recommendedName>
        <fullName evidence="7">Small-conductance mechanosensitive channel</fullName>
    </recommendedName>
</protein>
<dbReference type="InterPro" id="IPR008910">
    <property type="entry name" value="MSC_TM_helix"/>
</dbReference>
<feature type="domain" description="Mechanosensitive ion channel MscS" evidence="8">
    <location>
        <begin position="109"/>
        <end position="171"/>
    </location>
</feature>
<dbReference type="EMBL" id="BMIP01000005">
    <property type="protein sequence ID" value="GGD74263.1"/>
    <property type="molecule type" value="Genomic_DNA"/>
</dbReference>
<evidence type="ECO:0000256" key="7">
    <source>
        <dbReference type="RuleBase" id="RU369025"/>
    </source>
</evidence>
<evidence type="ECO:0000313" key="11">
    <source>
        <dbReference type="EMBL" id="GGD74263.1"/>
    </source>
</evidence>
<dbReference type="Gene3D" id="2.30.30.60">
    <property type="match status" value="1"/>
</dbReference>
<dbReference type="InterPro" id="IPR049278">
    <property type="entry name" value="MS_channel_C"/>
</dbReference>
<dbReference type="Pfam" id="PF00924">
    <property type="entry name" value="MS_channel_2nd"/>
    <property type="match status" value="1"/>
</dbReference>
<comment type="subunit">
    <text evidence="7">Homoheptamer.</text>
</comment>
<keyword evidence="7" id="KW-0406">Ion transport</keyword>
<evidence type="ECO:0000256" key="5">
    <source>
        <dbReference type="ARBA" id="ARBA00022989"/>
    </source>
</evidence>
<dbReference type="Proteomes" id="UP000612349">
    <property type="component" value="Unassembled WGS sequence"/>
</dbReference>
<dbReference type="SUPFAM" id="SSF50182">
    <property type="entry name" value="Sm-like ribonucleoproteins"/>
    <property type="match status" value="1"/>
</dbReference>
<dbReference type="GO" id="GO:0008381">
    <property type="term" value="F:mechanosensitive monoatomic ion channel activity"/>
    <property type="evidence" value="ECO:0007669"/>
    <property type="project" value="InterPro"/>
</dbReference>
<feature type="transmembrane region" description="Helical" evidence="7">
    <location>
        <begin position="96"/>
        <end position="122"/>
    </location>
</feature>
<comment type="subcellular location">
    <subcellularLocation>
        <location evidence="7">Cell inner membrane</location>
        <topology evidence="7">Multi-pass membrane protein</topology>
    </subcellularLocation>
    <subcellularLocation>
        <location evidence="1">Cell membrane</location>
        <topology evidence="1">Multi-pass membrane protein</topology>
    </subcellularLocation>
</comment>
<dbReference type="PANTHER" id="PTHR30221">
    <property type="entry name" value="SMALL-CONDUCTANCE MECHANOSENSITIVE CHANNEL"/>
    <property type="match status" value="1"/>
</dbReference>
<comment type="caution">
    <text evidence="7">Lacks conserved residue(s) required for the propagation of feature annotation.</text>
</comment>
<sequence>MNYMDTLEKELISMGEGLIASLPSLAIGVVILFATWVVGKIAVRITGRISARANLRESLQALIQTVTRVGVWVIGLMIAATVVLPGLDPSGLVAGLGLGTVAIGFAFQDIFENFLAGVLIMLRESMEIGDLIEVEGVMGKVEHISLRETHLRQLTNELTIMPNSMLFKNPVKILTDAHVRRDELMVGVSYDTDLDHALEVIRGALDGIEAIDTERPMSVFAWNYGASSVDFLVQWWSDARPRDRRETKSEVVRNIKKALDNAGIEIPFPYITHTFKEPVPLAQPAKEAAE</sequence>
<evidence type="ECO:0000259" key="10">
    <source>
        <dbReference type="Pfam" id="PF21088"/>
    </source>
</evidence>
<dbReference type="InterPro" id="IPR045275">
    <property type="entry name" value="MscS_archaea/bacteria_type"/>
</dbReference>
<dbReference type="Pfam" id="PF21088">
    <property type="entry name" value="MS_channel_1st"/>
    <property type="match status" value="1"/>
</dbReference>
<evidence type="ECO:0000256" key="6">
    <source>
        <dbReference type="ARBA" id="ARBA00023136"/>
    </source>
</evidence>
<dbReference type="OrthoDB" id="9814206at2"/>
<feature type="domain" description="Mechanosensitive ion channel transmembrane helices 2/3" evidence="10">
    <location>
        <begin position="65"/>
        <end position="108"/>
    </location>
</feature>
<dbReference type="Gene3D" id="1.10.287.1260">
    <property type="match status" value="1"/>
</dbReference>
<comment type="function">
    <text evidence="7">Mechanosensitive channel that participates in the regulation of osmotic pressure changes within the cell, opening in response to stretch forces in the membrane lipid bilayer, without the need for other proteins. Contributes to normal resistance to hypoosmotic shock. Forms an ion channel of 1.0 nanosiemens conductance with a slight preference for anions.</text>
</comment>
<reference evidence="11" key="1">
    <citation type="journal article" date="2014" name="Int. J. Syst. Evol. Microbiol.">
        <title>Complete genome sequence of Corynebacterium casei LMG S-19264T (=DSM 44701T), isolated from a smear-ripened cheese.</title>
        <authorList>
            <consortium name="US DOE Joint Genome Institute (JGI-PGF)"/>
            <person name="Walter F."/>
            <person name="Albersmeier A."/>
            <person name="Kalinowski J."/>
            <person name="Ruckert C."/>
        </authorList>
    </citation>
    <scope>NUCLEOTIDE SEQUENCE</scope>
    <source>
        <strain evidence="11">CGMCC 1.15360</strain>
    </source>
</reference>
<dbReference type="Gene3D" id="3.30.70.100">
    <property type="match status" value="1"/>
</dbReference>
<dbReference type="AlphaFoldDB" id="A0A916Z3G2"/>
<dbReference type="SUPFAM" id="SSF82861">
    <property type="entry name" value="Mechanosensitive channel protein MscS (YggB), transmembrane region"/>
    <property type="match status" value="1"/>
</dbReference>
<keyword evidence="4 7" id="KW-0812">Transmembrane</keyword>
<dbReference type="PANTHER" id="PTHR30221:SF1">
    <property type="entry name" value="SMALL-CONDUCTANCE MECHANOSENSITIVE CHANNEL"/>
    <property type="match status" value="1"/>
</dbReference>
<comment type="caution">
    <text evidence="11">The sequence shown here is derived from an EMBL/GenBank/DDBJ whole genome shotgun (WGS) entry which is preliminary data.</text>
</comment>
<gene>
    <name evidence="11" type="ORF">GCM10010990_24890</name>
</gene>
<dbReference type="InterPro" id="IPR006685">
    <property type="entry name" value="MscS_channel_2nd"/>
</dbReference>
<dbReference type="SUPFAM" id="SSF82689">
    <property type="entry name" value="Mechanosensitive channel protein MscS (YggB), C-terminal domain"/>
    <property type="match status" value="1"/>
</dbReference>
<evidence type="ECO:0000256" key="4">
    <source>
        <dbReference type="ARBA" id="ARBA00022692"/>
    </source>
</evidence>
<dbReference type="InterPro" id="IPR011066">
    <property type="entry name" value="MscS_channel_C_sf"/>
</dbReference>
<dbReference type="RefSeq" id="WP_066776969.1">
    <property type="nucleotide sequence ID" value="NZ_BMIP01000005.1"/>
</dbReference>
<reference evidence="11" key="2">
    <citation type="submission" date="2020-09" db="EMBL/GenBank/DDBJ databases">
        <authorList>
            <person name="Sun Q."/>
            <person name="Zhou Y."/>
        </authorList>
    </citation>
    <scope>NUCLEOTIDE SEQUENCE</scope>
    <source>
        <strain evidence="11">CGMCC 1.15360</strain>
    </source>
</reference>
<keyword evidence="6 7" id="KW-0472">Membrane</keyword>
<dbReference type="InterPro" id="IPR023408">
    <property type="entry name" value="MscS_beta-dom_sf"/>
</dbReference>
<dbReference type="Pfam" id="PF21082">
    <property type="entry name" value="MS_channel_3rd"/>
    <property type="match status" value="1"/>
</dbReference>
<accession>A0A916Z3G2</accession>
<keyword evidence="3" id="KW-1003">Cell membrane</keyword>
<evidence type="ECO:0000256" key="2">
    <source>
        <dbReference type="ARBA" id="ARBA00008017"/>
    </source>
</evidence>
<keyword evidence="7" id="KW-0407">Ion channel</keyword>
<evidence type="ECO:0000256" key="3">
    <source>
        <dbReference type="ARBA" id="ARBA00022475"/>
    </source>
</evidence>
<feature type="transmembrane region" description="Helical" evidence="7">
    <location>
        <begin position="20"/>
        <end position="38"/>
    </location>
</feature>
<name>A0A916Z3G2_9SPHN</name>
<dbReference type="InterPro" id="IPR049142">
    <property type="entry name" value="MS_channel_1st"/>
</dbReference>
<evidence type="ECO:0000256" key="1">
    <source>
        <dbReference type="ARBA" id="ARBA00004651"/>
    </source>
</evidence>
<keyword evidence="12" id="KW-1185">Reference proteome</keyword>
<evidence type="ECO:0000259" key="9">
    <source>
        <dbReference type="Pfam" id="PF21082"/>
    </source>
</evidence>
<keyword evidence="7" id="KW-0813">Transport</keyword>
<evidence type="ECO:0000259" key="8">
    <source>
        <dbReference type="Pfam" id="PF00924"/>
    </source>
</evidence>
<proteinExistence type="inferred from homology"/>
<dbReference type="InterPro" id="IPR010920">
    <property type="entry name" value="LSM_dom_sf"/>
</dbReference>
<organism evidence="11 12">
    <name type="scientific">Croceicoccus mobilis</name>
    <dbReference type="NCBI Taxonomy" id="1703339"/>
    <lineage>
        <taxon>Bacteria</taxon>
        <taxon>Pseudomonadati</taxon>
        <taxon>Pseudomonadota</taxon>
        <taxon>Alphaproteobacteria</taxon>
        <taxon>Sphingomonadales</taxon>
        <taxon>Erythrobacteraceae</taxon>
        <taxon>Croceicoccus</taxon>
    </lineage>
</organism>
<dbReference type="InterPro" id="IPR011014">
    <property type="entry name" value="MscS_channel_TM-2"/>
</dbReference>
<feature type="transmembrane region" description="Helical" evidence="7">
    <location>
        <begin position="59"/>
        <end position="84"/>
    </location>
</feature>
<evidence type="ECO:0000313" key="12">
    <source>
        <dbReference type="Proteomes" id="UP000612349"/>
    </source>
</evidence>
<dbReference type="GO" id="GO:0005886">
    <property type="term" value="C:plasma membrane"/>
    <property type="evidence" value="ECO:0007669"/>
    <property type="project" value="UniProtKB-SubCell"/>
</dbReference>
<keyword evidence="5 7" id="KW-1133">Transmembrane helix</keyword>
<keyword evidence="7" id="KW-0997">Cell inner membrane</keyword>
<feature type="domain" description="Mechanosensitive ion channel MscS C-terminal" evidence="9">
    <location>
        <begin position="183"/>
        <end position="266"/>
    </location>
</feature>
<dbReference type="Pfam" id="PF05552">
    <property type="entry name" value="MS_channel_1st_1"/>
    <property type="match status" value="1"/>
</dbReference>
<comment type="similarity">
    <text evidence="2 7">Belongs to the MscS (TC 1.A.23) family.</text>
</comment>